<evidence type="ECO:0000313" key="8">
    <source>
        <dbReference type="Proteomes" id="UP000198656"/>
    </source>
</evidence>
<evidence type="ECO:0000256" key="1">
    <source>
        <dbReference type="ARBA" id="ARBA00005417"/>
    </source>
</evidence>
<dbReference type="AlphaFoldDB" id="A0A1G8H4S9"/>
<evidence type="ECO:0000256" key="5">
    <source>
        <dbReference type="ARBA" id="ARBA00022970"/>
    </source>
</evidence>
<dbReference type="GO" id="GO:0005524">
    <property type="term" value="F:ATP binding"/>
    <property type="evidence" value="ECO:0007669"/>
    <property type="project" value="UniProtKB-KW"/>
</dbReference>
<dbReference type="GO" id="GO:0015807">
    <property type="term" value="P:L-amino acid transport"/>
    <property type="evidence" value="ECO:0007669"/>
    <property type="project" value="TreeGrafter"/>
</dbReference>
<evidence type="ECO:0000259" key="6">
    <source>
        <dbReference type="PROSITE" id="PS50893"/>
    </source>
</evidence>
<evidence type="ECO:0000256" key="4">
    <source>
        <dbReference type="ARBA" id="ARBA00022840"/>
    </source>
</evidence>
<dbReference type="PANTHER" id="PTHR43820">
    <property type="entry name" value="HIGH-AFFINITY BRANCHED-CHAIN AMINO ACID TRANSPORT ATP-BINDING PROTEIN LIVF"/>
    <property type="match status" value="1"/>
</dbReference>
<dbReference type="Pfam" id="PF00005">
    <property type="entry name" value="ABC_tran"/>
    <property type="match status" value="1"/>
</dbReference>
<dbReference type="RefSeq" id="WP_092334985.1">
    <property type="nucleotide sequence ID" value="NZ_FNCP01000024.1"/>
</dbReference>
<keyword evidence="2" id="KW-0813">Transport</keyword>
<dbReference type="PIRSF" id="PIRSF039137">
    <property type="entry name" value="ABC_branched_ATPase"/>
    <property type="match status" value="1"/>
</dbReference>
<dbReference type="SMART" id="SM00382">
    <property type="entry name" value="AAA"/>
    <property type="match status" value="1"/>
</dbReference>
<dbReference type="GO" id="GO:0016887">
    <property type="term" value="F:ATP hydrolysis activity"/>
    <property type="evidence" value="ECO:0007669"/>
    <property type="project" value="InterPro"/>
</dbReference>
<name>A0A1G8H4S9_9FIRM</name>
<dbReference type="InterPro" id="IPR017871">
    <property type="entry name" value="ABC_transporter-like_CS"/>
</dbReference>
<gene>
    <name evidence="7" type="ORF">SAMN05443529_12453</name>
</gene>
<dbReference type="InterPro" id="IPR027417">
    <property type="entry name" value="P-loop_NTPase"/>
</dbReference>
<dbReference type="PANTHER" id="PTHR43820:SF4">
    <property type="entry name" value="HIGH-AFFINITY BRANCHED-CHAIN AMINO ACID TRANSPORT ATP-BINDING PROTEIN LIVF"/>
    <property type="match status" value="1"/>
</dbReference>
<reference evidence="8" key="1">
    <citation type="submission" date="2016-10" db="EMBL/GenBank/DDBJ databases">
        <authorList>
            <person name="Varghese N."/>
            <person name="Submissions S."/>
        </authorList>
    </citation>
    <scope>NUCLEOTIDE SEQUENCE [LARGE SCALE GENOMIC DNA]</scope>
    <source>
        <strain evidence="8">DSM 8344</strain>
    </source>
</reference>
<dbReference type="Pfam" id="PF12399">
    <property type="entry name" value="BCA_ABC_TP_C"/>
    <property type="match status" value="1"/>
</dbReference>
<accession>A0A1G8H4S9</accession>
<dbReference type="CDD" id="cd03224">
    <property type="entry name" value="ABC_TM1139_LivF_branched"/>
    <property type="match status" value="1"/>
</dbReference>
<dbReference type="PROSITE" id="PS00211">
    <property type="entry name" value="ABC_TRANSPORTER_1"/>
    <property type="match status" value="1"/>
</dbReference>
<dbReference type="Gene3D" id="3.40.50.300">
    <property type="entry name" value="P-loop containing nucleotide triphosphate hydrolases"/>
    <property type="match status" value="1"/>
</dbReference>
<dbReference type="InterPro" id="IPR003439">
    <property type="entry name" value="ABC_transporter-like_ATP-bd"/>
</dbReference>
<protein>
    <submittedName>
        <fullName evidence="7">Branched-chain amino acid transport system ATP-binding protein</fullName>
    </submittedName>
</protein>
<evidence type="ECO:0000256" key="3">
    <source>
        <dbReference type="ARBA" id="ARBA00022741"/>
    </source>
</evidence>
<keyword evidence="3" id="KW-0547">Nucleotide-binding</keyword>
<feature type="domain" description="ABC transporter" evidence="6">
    <location>
        <begin position="2"/>
        <end position="233"/>
    </location>
</feature>
<sequence length="238" mass="25647">MLNISGLSTSYGSIQAIKGIDIDVPEGSIVSLIGANGAGKTTTMKSLVGLLKPQAGEIKFLGQEIRGLAPHKIVNLGMSLVPEGRNILAGMTVLENLEMGAYQRKDKEVQKDFEKVFKRFPILEERKQQLGGTLSGGQQQMLAIGRALMARPKLLLLDEPSMGLAPLVVADIFNVIREINQEGTTILLVEQNVRQALKIANYAYVLETGKIVLHGKADEVAKNPRVMEAYLGGAKAGV</sequence>
<keyword evidence="8" id="KW-1185">Reference proteome</keyword>
<dbReference type="Proteomes" id="UP000198656">
    <property type="component" value="Unassembled WGS sequence"/>
</dbReference>
<dbReference type="InterPro" id="IPR030660">
    <property type="entry name" value="ABC_branched_ATPase_LivF/BraG"/>
</dbReference>
<dbReference type="InterPro" id="IPR052156">
    <property type="entry name" value="BCAA_Transport_ATP-bd_LivF"/>
</dbReference>
<dbReference type="GO" id="GO:0015658">
    <property type="term" value="F:branched-chain amino acid transmembrane transporter activity"/>
    <property type="evidence" value="ECO:0007669"/>
    <property type="project" value="InterPro"/>
</dbReference>
<keyword evidence="5" id="KW-0029">Amino-acid transport</keyword>
<dbReference type="SUPFAM" id="SSF52540">
    <property type="entry name" value="P-loop containing nucleoside triphosphate hydrolases"/>
    <property type="match status" value="1"/>
</dbReference>
<evidence type="ECO:0000313" key="7">
    <source>
        <dbReference type="EMBL" id="SDI01664.1"/>
    </source>
</evidence>
<dbReference type="EMBL" id="FNCP01000024">
    <property type="protein sequence ID" value="SDI01664.1"/>
    <property type="molecule type" value="Genomic_DNA"/>
</dbReference>
<dbReference type="PROSITE" id="PS50893">
    <property type="entry name" value="ABC_TRANSPORTER_2"/>
    <property type="match status" value="1"/>
</dbReference>
<evidence type="ECO:0000256" key="2">
    <source>
        <dbReference type="ARBA" id="ARBA00022448"/>
    </source>
</evidence>
<dbReference type="InterPro" id="IPR032823">
    <property type="entry name" value="BCA_ABC_TP_C"/>
</dbReference>
<dbReference type="OrthoDB" id="9779136at2"/>
<dbReference type="InterPro" id="IPR003593">
    <property type="entry name" value="AAA+_ATPase"/>
</dbReference>
<comment type="similarity">
    <text evidence="1">Belongs to the ABC transporter superfamily.</text>
</comment>
<keyword evidence="4 7" id="KW-0067">ATP-binding</keyword>
<organism evidence="7 8">
    <name type="scientific">Desulfosporosinus hippei DSM 8344</name>
    <dbReference type="NCBI Taxonomy" id="1121419"/>
    <lineage>
        <taxon>Bacteria</taxon>
        <taxon>Bacillati</taxon>
        <taxon>Bacillota</taxon>
        <taxon>Clostridia</taxon>
        <taxon>Eubacteriales</taxon>
        <taxon>Desulfitobacteriaceae</taxon>
        <taxon>Desulfosporosinus</taxon>
    </lineage>
</organism>
<dbReference type="STRING" id="1121419.SAMN05443529_12453"/>
<proteinExistence type="inferred from homology"/>